<organism evidence="1 2">
    <name type="scientific">Erwinia persicina</name>
    <dbReference type="NCBI Taxonomy" id="55211"/>
    <lineage>
        <taxon>Bacteria</taxon>
        <taxon>Pseudomonadati</taxon>
        <taxon>Pseudomonadota</taxon>
        <taxon>Gammaproteobacteria</taxon>
        <taxon>Enterobacterales</taxon>
        <taxon>Erwiniaceae</taxon>
        <taxon>Erwinia</taxon>
    </lineage>
</organism>
<sequence>MLFKEEWRSKSLESEEKGMYLINDKVLFIPKERVLVNYSLKSNRKQNIIKLRKTASRLLYLLLTKFEEDFVSADYILYEVWDSYGLSSSEQALRRSINRVNTILREMDVDDNAIVKVDRKGYKINNVKKIFPCVLCELYAKCKAL</sequence>
<dbReference type="GO" id="GO:0006355">
    <property type="term" value="P:regulation of DNA-templated transcription"/>
    <property type="evidence" value="ECO:0007669"/>
    <property type="project" value="InterPro"/>
</dbReference>
<comment type="caution">
    <text evidence="1">The sequence shown here is derived from an EMBL/GenBank/DDBJ whole genome shotgun (WGS) entry which is preliminary data.</text>
</comment>
<dbReference type="OrthoDB" id="6485260at2"/>
<evidence type="ECO:0000313" key="1">
    <source>
        <dbReference type="EMBL" id="TKJ86701.1"/>
    </source>
</evidence>
<dbReference type="GO" id="GO:0003677">
    <property type="term" value="F:DNA binding"/>
    <property type="evidence" value="ECO:0007669"/>
    <property type="project" value="InterPro"/>
</dbReference>
<dbReference type="InterPro" id="IPR016032">
    <property type="entry name" value="Sig_transdc_resp-reg_C-effctor"/>
</dbReference>
<dbReference type="AlphaFoldDB" id="A0A4U3F0G4"/>
<dbReference type="Gene3D" id="1.10.10.10">
    <property type="entry name" value="Winged helix-like DNA-binding domain superfamily/Winged helix DNA-binding domain"/>
    <property type="match status" value="1"/>
</dbReference>
<dbReference type="Proteomes" id="UP000306393">
    <property type="component" value="Unassembled WGS sequence"/>
</dbReference>
<evidence type="ECO:0000313" key="2">
    <source>
        <dbReference type="Proteomes" id="UP000306393"/>
    </source>
</evidence>
<protein>
    <recommendedName>
        <fullName evidence="3">OmpR/PhoB-type domain-containing protein</fullName>
    </recommendedName>
</protein>
<dbReference type="EMBL" id="QGAC01000018">
    <property type="protein sequence ID" value="TKJ86701.1"/>
    <property type="molecule type" value="Genomic_DNA"/>
</dbReference>
<name>A0A4U3F0G4_9GAMM</name>
<evidence type="ECO:0008006" key="3">
    <source>
        <dbReference type="Google" id="ProtNLM"/>
    </source>
</evidence>
<proteinExistence type="predicted"/>
<gene>
    <name evidence="1" type="ORF">EpCFBP13511_17825</name>
</gene>
<reference evidence="1 2" key="1">
    <citation type="journal article" date="2019" name="Sci. Rep.">
        <title>Differences in resource use lead to coexistence of seed-transmitted microbial populations.</title>
        <authorList>
            <person name="Torres-Cortes G."/>
            <person name="Garcia B.J."/>
            <person name="Compant S."/>
            <person name="Rezki S."/>
            <person name="Jones P."/>
            <person name="Preveaux A."/>
            <person name="Briand M."/>
            <person name="Roulet A."/>
            <person name="Bouchez O."/>
            <person name="Jacobson D."/>
            <person name="Barret M."/>
        </authorList>
    </citation>
    <scope>NUCLEOTIDE SEQUENCE [LARGE SCALE GENOMIC DNA]</scope>
    <source>
        <strain evidence="1 2">CFBP13511</strain>
    </source>
</reference>
<dbReference type="SUPFAM" id="SSF46894">
    <property type="entry name" value="C-terminal effector domain of the bipartite response regulators"/>
    <property type="match status" value="1"/>
</dbReference>
<dbReference type="InterPro" id="IPR036388">
    <property type="entry name" value="WH-like_DNA-bd_sf"/>
</dbReference>
<accession>A0A4U3F0G4</accession>